<dbReference type="AlphaFoldDB" id="A0A395LIL4"/>
<comment type="caution">
    <text evidence="1">The sequence shown here is derived from an EMBL/GenBank/DDBJ whole genome shotgun (WGS) entry which is preliminary data.</text>
</comment>
<protein>
    <recommendedName>
        <fullName evidence="3">Nucleotidyltransferase family protein</fullName>
    </recommendedName>
</protein>
<organism evidence="1 2">
    <name type="scientific">Alteriqipengyuania lutimaris</name>
    <dbReference type="NCBI Taxonomy" id="1538146"/>
    <lineage>
        <taxon>Bacteria</taxon>
        <taxon>Pseudomonadati</taxon>
        <taxon>Pseudomonadota</taxon>
        <taxon>Alphaproteobacteria</taxon>
        <taxon>Sphingomonadales</taxon>
        <taxon>Erythrobacteraceae</taxon>
        <taxon>Alteriqipengyuania</taxon>
    </lineage>
</organism>
<evidence type="ECO:0000313" key="1">
    <source>
        <dbReference type="EMBL" id="RDS76732.1"/>
    </source>
</evidence>
<accession>A0A395LIL4</accession>
<name>A0A395LIL4_9SPHN</name>
<dbReference type="OrthoDB" id="7866545at2"/>
<dbReference type="Proteomes" id="UP000254101">
    <property type="component" value="Unassembled WGS sequence"/>
</dbReference>
<dbReference type="Pfam" id="PF14907">
    <property type="entry name" value="NTP_transf_5"/>
    <property type="match status" value="1"/>
</dbReference>
<dbReference type="InterPro" id="IPR039498">
    <property type="entry name" value="NTP_transf_5"/>
</dbReference>
<gene>
    <name evidence="1" type="ORF">DL238_03330</name>
</gene>
<evidence type="ECO:0000313" key="2">
    <source>
        <dbReference type="Proteomes" id="UP000254101"/>
    </source>
</evidence>
<reference evidence="1 2" key="1">
    <citation type="submission" date="2018-07" db="EMBL/GenBank/DDBJ databases">
        <title>Erythrobacter nanhaiensis sp. nov., a novel member of the genus Erythrobacter isolated from the South China Sea.</title>
        <authorList>
            <person name="Chen X."/>
            <person name="Liu J."/>
        </authorList>
    </citation>
    <scope>NUCLEOTIDE SEQUENCE [LARGE SCALE GENOMIC DNA]</scope>
    <source>
        <strain evidence="1 2">S-5</strain>
    </source>
</reference>
<keyword evidence="2" id="KW-1185">Reference proteome</keyword>
<dbReference type="RefSeq" id="WP_115490956.1">
    <property type="nucleotide sequence ID" value="NZ_JACHWW010000001.1"/>
</dbReference>
<proteinExistence type="predicted"/>
<dbReference type="EMBL" id="QRBB01000001">
    <property type="protein sequence ID" value="RDS76732.1"/>
    <property type="molecule type" value="Genomic_DNA"/>
</dbReference>
<evidence type="ECO:0008006" key="3">
    <source>
        <dbReference type="Google" id="ProtNLM"/>
    </source>
</evidence>
<sequence>MIEARSALFDWLCGAPHGRAPQPNLEAEQWNWIAQTAREHRLRALLHCVIRDAAPGDFPDDFAAACERAFRKQSRRWLAWQAAMVVIGGALRDESIDHVFLKGAALNLVAYPEGGQRPLRDLDLLVRPPDAERAQRIIMSMGYRRLPGVPEEITSAAYQMPLLRHPRSGLAVEVHRALIRTDRFDFRALASMLLETAQDHDIAAKPVRCAAPIPLYCHLLLHAGLKSRFDCGPLVLADLAFLHARYPELRDEFARAAQSFGLARTEALLSQVLIRHSSLAKRAGSNPAPVSRGLVDHVAALLVLPPDTIRARKFARDLQEDRPLGRKLLALLAGALRPSRAKISAATGIDADARLVWLHYPAWLFDRSRLILAGKADRGFRSEVNRDLELHQWLAADLQAADDRGQE</sequence>